<dbReference type="RefSeq" id="WP_014668444.1">
    <property type="nucleotide sequence ID" value="NZ_CP030096.1"/>
</dbReference>
<name>A0A849CL82_PASMD</name>
<evidence type="ECO:0000313" key="1">
    <source>
        <dbReference type="EMBL" id="NNI79922.1"/>
    </source>
</evidence>
<dbReference type="AlphaFoldDB" id="A0A849CL82"/>
<organism evidence="1 2">
    <name type="scientific">Pasteurella multocida</name>
    <dbReference type="NCBI Taxonomy" id="747"/>
    <lineage>
        <taxon>Bacteria</taxon>
        <taxon>Pseudomonadati</taxon>
        <taxon>Pseudomonadota</taxon>
        <taxon>Gammaproteobacteria</taxon>
        <taxon>Pasteurellales</taxon>
        <taxon>Pasteurellaceae</taxon>
        <taxon>Pasteurella</taxon>
    </lineage>
</organism>
<reference evidence="1 2" key="1">
    <citation type="journal article" date="2018" name="Front. Microbiol.">
        <title>Genetic and Phylogenetic Characteristics of Pasteurella multocida Isolates From Different Host Species.</title>
        <authorList>
            <person name="Peng Z."/>
            <person name="Liang W."/>
            <person name="Wang F."/>
            <person name="Xu Z."/>
            <person name="Xie Z."/>
            <person name="Lian Z."/>
            <person name="Hua L."/>
            <person name="Zhou R."/>
            <person name="Chen H."/>
            <person name="Wu B."/>
        </authorList>
    </citation>
    <scope>NUCLEOTIDE SEQUENCE [LARGE SCALE GENOMIC DNA]</scope>
    <source>
        <strain evidence="1 2">HNA06</strain>
    </source>
</reference>
<proteinExistence type="predicted"/>
<dbReference type="EMBL" id="PPVL01000012">
    <property type="protein sequence ID" value="NNI79922.1"/>
    <property type="molecule type" value="Genomic_DNA"/>
</dbReference>
<evidence type="ECO:0000313" key="2">
    <source>
        <dbReference type="Proteomes" id="UP000540079"/>
    </source>
</evidence>
<dbReference type="Proteomes" id="UP000540079">
    <property type="component" value="Unassembled WGS sequence"/>
</dbReference>
<protein>
    <recommendedName>
        <fullName evidence="3">Lipoprotein</fullName>
    </recommendedName>
</protein>
<sequence length="313" mass="35558">MQYFDIKKSLPVFCSLLITACSGGGGGNNPSQYPKEVRPVVTEQAKTAKEVILPTPSIGSEQSSQNVIAKDAFNVSEKTHQHSKPEKIAKDINWTGSAVSSIGSTWWQHKPNNIPVFTLILNENQIYSDEKNFTLEQKHIDLTKNNILDEKYFHFTLLDSGIYYGNYLSSYDQMNAESNYVFAFDKDREYTGKDITANYYGNEGFKYSVKLGNTYLSQVGDVHLIYREGKVSGEIFGQNNVKHFSFMNSNKIDPNSIVIVPEEAHRYLSRNDKMFLEMHFINGENGEKYKYIVGSGKTDKYYGALFATKQENQ</sequence>
<evidence type="ECO:0008006" key="3">
    <source>
        <dbReference type="Google" id="ProtNLM"/>
    </source>
</evidence>
<gene>
    <name evidence="1" type="ORF">C2800_10935</name>
</gene>
<dbReference type="PROSITE" id="PS51257">
    <property type="entry name" value="PROKAR_LIPOPROTEIN"/>
    <property type="match status" value="1"/>
</dbReference>
<comment type="caution">
    <text evidence="1">The sequence shown here is derived from an EMBL/GenBank/DDBJ whole genome shotgun (WGS) entry which is preliminary data.</text>
</comment>
<accession>A0A849CL82</accession>